<dbReference type="AlphaFoldDB" id="A0A1Y3ASX6"/>
<sequence>MVQAIDDNPQNTNDDNDAILVSTKSFTARTLRCLANVSEIQVFTGPYFGGRISVEGTDNPACLINGDRNNAKESYNFTINHQLCKSKTIDNVRIETMVMVNENREILTHNSRRYLVICGFDPDKYTLTASVAVPSFLLKKFDKWPPVLDKRENPKGRYPVYIERNPFLLNKTIRL</sequence>
<dbReference type="EMBL" id="MUJZ01064120">
    <property type="protein sequence ID" value="OTF70763.1"/>
    <property type="molecule type" value="Genomic_DNA"/>
</dbReference>
<name>A0A1Y3ASX6_EURMA</name>
<dbReference type="Proteomes" id="UP000194236">
    <property type="component" value="Unassembled WGS sequence"/>
</dbReference>
<protein>
    <recommendedName>
        <fullName evidence="3">ZP domain-containing protein</fullName>
    </recommendedName>
</protein>
<accession>A0A1Y3ASX6</accession>
<evidence type="ECO:0008006" key="3">
    <source>
        <dbReference type="Google" id="ProtNLM"/>
    </source>
</evidence>
<reference evidence="1 2" key="1">
    <citation type="submission" date="2017-03" db="EMBL/GenBank/DDBJ databases">
        <title>Genome Survey of Euroglyphus maynei.</title>
        <authorList>
            <person name="Arlian L.G."/>
            <person name="Morgan M.S."/>
            <person name="Rider S.D."/>
        </authorList>
    </citation>
    <scope>NUCLEOTIDE SEQUENCE [LARGE SCALE GENOMIC DNA]</scope>
    <source>
        <strain evidence="1">Arlian Lab</strain>
        <tissue evidence="1">Whole body</tissue>
    </source>
</reference>
<keyword evidence="2" id="KW-1185">Reference proteome</keyword>
<proteinExistence type="predicted"/>
<gene>
    <name evidence="1" type="ORF">BLA29_001556</name>
</gene>
<organism evidence="1 2">
    <name type="scientific">Euroglyphus maynei</name>
    <name type="common">Mayne's house dust mite</name>
    <dbReference type="NCBI Taxonomy" id="6958"/>
    <lineage>
        <taxon>Eukaryota</taxon>
        <taxon>Metazoa</taxon>
        <taxon>Ecdysozoa</taxon>
        <taxon>Arthropoda</taxon>
        <taxon>Chelicerata</taxon>
        <taxon>Arachnida</taxon>
        <taxon>Acari</taxon>
        <taxon>Acariformes</taxon>
        <taxon>Sarcoptiformes</taxon>
        <taxon>Astigmata</taxon>
        <taxon>Psoroptidia</taxon>
        <taxon>Analgoidea</taxon>
        <taxon>Pyroglyphidae</taxon>
        <taxon>Pyroglyphinae</taxon>
        <taxon>Euroglyphus</taxon>
    </lineage>
</organism>
<dbReference type="OrthoDB" id="6368363at2759"/>
<comment type="caution">
    <text evidence="1">The sequence shown here is derived from an EMBL/GenBank/DDBJ whole genome shotgun (WGS) entry which is preliminary data.</text>
</comment>
<evidence type="ECO:0000313" key="2">
    <source>
        <dbReference type="Proteomes" id="UP000194236"/>
    </source>
</evidence>
<evidence type="ECO:0000313" key="1">
    <source>
        <dbReference type="EMBL" id="OTF70763.1"/>
    </source>
</evidence>